<evidence type="ECO:0000313" key="4">
    <source>
        <dbReference type="Proteomes" id="UP001234178"/>
    </source>
</evidence>
<name>A0ABQ9ZBY6_9CRUS</name>
<dbReference type="Pfam" id="PF26080">
    <property type="entry name" value="CUB_animal"/>
    <property type="match status" value="1"/>
</dbReference>
<evidence type="ECO:0000313" key="3">
    <source>
        <dbReference type="EMBL" id="KAK4010427.1"/>
    </source>
</evidence>
<keyword evidence="4" id="KW-1185">Reference proteome</keyword>
<keyword evidence="1" id="KW-0732">Signal</keyword>
<dbReference type="PANTHER" id="PTHR33236">
    <property type="entry name" value="INTRAFLAGELLAR TRANSPORT PROTEIN 122 FAMILY PROTEIN-RELATED"/>
    <property type="match status" value="1"/>
</dbReference>
<reference evidence="3 4" key="1">
    <citation type="journal article" date="2023" name="Nucleic Acids Res.">
        <title>The hologenome of Daphnia magna reveals possible DNA methylation and microbiome-mediated evolution of the host genome.</title>
        <authorList>
            <person name="Chaturvedi A."/>
            <person name="Li X."/>
            <person name="Dhandapani V."/>
            <person name="Marshall H."/>
            <person name="Kissane S."/>
            <person name="Cuenca-Cambronero M."/>
            <person name="Asole G."/>
            <person name="Calvet F."/>
            <person name="Ruiz-Romero M."/>
            <person name="Marangio P."/>
            <person name="Guigo R."/>
            <person name="Rago D."/>
            <person name="Mirbahai L."/>
            <person name="Eastwood N."/>
            <person name="Colbourne J.K."/>
            <person name="Zhou J."/>
            <person name="Mallon E."/>
            <person name="Orsini L."/>
        </authorList>
    </citation>
    <scope>NUCLEOTIDE SEQUENCE [LARGE SCALE GENOMIC DNA]</scope>
    <source>
        <strain evidence="3">LRV0_1</strain>
    </source>
</reference>
<evidence type="ECO:0000256" key="1">
    <source>
        <dbReference type="SAM" id="SignalP"/>
    </source>
</evidence>
<feature type="signal peptide" evidence="1">
    <location>
        <begin position="1"/>
        <end position="19"/>
    </location>
</feature>
<gene>
    <name evidence="3" type="ORF">OUZ56_019571</name>
</gene>
<evidence type="ECO:0000259" key="2">
    <source>
        <dbReference type="Pfam" id="PF26080"/>
    </source>
</evidence>
<dbReference type="InterPro" id="IPR058698">
    <property type="entry name" value="CUB_metazoa"/>
</dbReference>
<comment type="caution">
    <text evidence="3">The sequence shown here is derived from an EMBL/GenBank/DDBJ whole genome shotgun (WGS) entry which is preliminary data.</text>
</comment>
<proteinExistence type="predicted"/>
<dbReference type="EMBL" id="JAOYFB010000003">
    <property type="protein sequence ID" value="KAK4010427.1"/>
    <property type="molecule type" value="Genomic_DNA"/>
</dbReference>
<dbReference type="PANTHER" id="PTHR33236:SF5">
    <property type="entry name" value="CUB DOMAIN-CONTAINING PROTEIN"/>
    <property type="match status" value="1"/>
</dbReference>
<protein>
    <recommendedName>
        <fullName evidence="2">CUB domain-containing protein</fullName>
    </recommendedName>
</protein>
<accession>A0ABQ9ZBY6</accession>
<organism evidence="3 4">
    <name type="scientific">Daphnia magna</name>
    <dbReference type="NCBI Taxonomy" id="35525"/>
    <lineage>
        <taxon>Eukaryota</taxon>
        <taxon>Metazoa</taxon>
        <taxon>Ecdysozoa</taxon>
        <taxon>Arthropoda</taxon>
        <taxon>Crustacea</taxon>
        <taxon>Branchiopoda</taxon>
        <taxon>Diplostraca</taxon>
        <taxon>Cladocera</taxon>
        <taxon>Anomopoda</taxon>
        <taxon>Daphniidae</taxon>
        <taxon>Daphnia</taxon>
    </lineage>
</organism>
<sequence>MLILNVLFSIVLVLGSGRACDDIGEEEQLGLFRHQQLDDSVLAYDYSPNPWSSLNYQPRSRLPGYADLYSKGRTSVKRPELIVPPRSYLTGKNGVENRVEGRLALRDFASNFINTGVFNNRFTPANTWRPFSNLANRIPVSYNPNFDNPLDNFDACTGPNGHSGICVPGSACSLFGGRPSGSCILGKVCCINVMSSCGATVTLNNTYWQSPSTISTPSTCVLTVKVDTKFIEQKRPICQIRLDFISFTTTQPTAGTCSDTFRVGGTTTVVPVICGDNSGQHMYLDIPSSDLTSSNIQLMFNFLTASSIRSWNIKIAMLPCGASYLAPGNCLQYFTAATGRVKSFNWQDTPTGTTRQLNNQNYNICFRTELVSSQRAAQICLSVCSVTNGGDPFSITTPASLRPARTGFDAISDLPIPAAALNSNVGTAVSNAAGDTLVATCLYDFIIIDGGRGVNGITADRYCGNHLNPAVGTVRLPGLTTSVQVCTPMRPFVIKYQTDGTEAAIMTANPPAVPAVARNDDLNTGFCLDYQEL</sequence>
<feature type="chain" id="PRO_5046301197" description="CUB domain-containing protein" evidence="1">
    <location>
        <begin position="20"/>
        <end position="533"/>
    </location>
</feature>
<feature type="domain" description="CUB" evidence="2">
    <location>
        <begin position="327"/>
        <end position="532"/>
    </location>
</feature>
<dbReference type="Proteomes" id="UP001234178">
    <property type="component" value="Unassembled WGS sequence"/>
</dbReference>